<dbReference type="InterPro" id="IPR002885">
    <property type="entry name" value="PPR_rpt"/>
</dbReference>
<proteinExistence type="inferred from homology"/>
<dbReference type="EMBL" id="KK784937">
    <property type="protein sequence ID" value="KDO59727.1"/>
    <property type="molecule type" value="Genomic_DNA"/>
</dbReference>
<protein>
    <recommendedName>
        <fullName evidence="6">Pentatricopeptide repeat-containing protein</fullName>
    </recommendedName>
</protein>
<dbReference type="Proteomes" id="UP000027120">
    <property type="component" value="Unassembled WGS sequence"/>
</dbReference>
<name>A0A067F8E7_CITSI</name>
<dbReference type="PANTHER" id="PTHR46128">
    <property type="entry name" value="MITOCHONDRIAL GROUP I INTRON SPLICING FACTOR CCM1"/>
    <property type="match status" value="1"/>
</dbReference>
<accession>A0A067F8E7</accession>
<evidence type="ECO:0000313" key="5">
    <source>
        <dbReference type="Proteomes" id="UP000027120"/>
    </source>
</evidence>
<feature type="non-terminal residue" evidence="4">
    <location>
        <position position="325"/>
    </location>
</feature>
<evidence type="ECO:0008006" key="6">
    <source>
        <dbReference type="Google" id="ProtNLM"/>
    </source>
</evidence>
<feature type="repeat" description="PPR" evidence="3">
    <location>
        <begin position="290"/>
        <end position="324"/>
    </location>
</feature>
<evidence type="ECO:0000256" key="3">
    <source>
        <dbReference type="PROSITE-ProRule" id="PRU00708"/>
    </source>
</evidence>
<keyword evidence="5" id="KW-1185">Reference proteome</keyword>
<gene>
    <name evidence="4" type="ORF">CISIN_1g048780mg</name>
</gene>
<dbReference type="SMR" id="A0A067F8E7"/>
<dbReference type="Pfam" id="PF01535">
    <property type="entry name" value="PPR"/>
    <property type="match status" value="2"/>
</dbReference>
<dbReference type="InterPro" id="IPR050872">
    <property type="entry name" value="PPR_P_subfamily"/>
</dbReference>
<reference evidence="4 5" key="1">
    <citation type="submission" date="2014-04" db="EMBL/GenBank/DDBJ databases">
        <authorList>
            <consortium name="International Citrus Genome Consortium"/>
            <person name="Gmitter F."/>
            <person name="Chen C."/>
            <person name="Farmerie W."/>
            <person name="Harkins T."/>
            <person name="Desany B."/>
            <person name="Mohiuddin M."/>
            <person name="Kodira C."/>
            <person name="Borodovsky M."/>
            <person name="Lomsadze A."/>
            <person name="Burns P."/>
            <person name="Jenkins J."/>
            <person name="Prochnik S."/>
            <person name="Shu S."/>
            <person name="Chapman J."/>
            <person name="Pitluck S."/>
            <person name="Schmutz J."/>
            <person name="Rokhsar D."/>
        </authorList>
    </citation>
    <scope>NUCLEOTIDE SEQUENCE</scope>
</reference>
<feature type="repeat" description="PPR" evidence="3">
    <location>
        <begin position="254"/>
        <end position="289"/>
    </location>
</feature>
<evidence type="ECO:0000256" key="2">
    <source>
        <dbReference type="ARBA" id="ARBA00022737"/>
    </source>
</evidence>
<sequence length="325" mass="36339">MGRASGGFVLLGRILMSCFTPNMVTFNSLIKGLCTEGRILEAARLFKKLNVFCCDPNVITFNTLALVALNLFEEMVNEFGVICKPDVVTCTNIIDGLCKDGFMMDQGMRPDVVTLNVMTDNLSKDGKMEEANCLLEVMIQRDVNPNTCTYNTLMDGFAWWSKGCRHDVYSYNILINGYCKDRNVEDAVSLCREMLSEGIRADATTYNTLFMAINNVPPDSHVYTTYIDGLYKNGFVLEAMKVFSAIGNHKCVLTIETCNCLIDGLCKIGRLKIAWDIFHMLMQNPGLTPDVVTYNIMIHGFCKEGQHQKANGLLLDMEETGLEPN</sequence>
<dbReference type="Pfam" id="PF13041">
    <property type="entry name" value="PPR_2"/>
    <property type="match status" value="4"/>
</dbReference>
<dbReference type="Gene3D" id="1.25.40.10">
    <property type="entry name" value="Tetratricopeptide repeat domain"/>
    <property type="match status" value="5"/>
</dbReference>
<feature type="repeat" description="PPR" evidence="3">
    <location>
        <begin position="111"/>
        <end position="145"/>
    </location>
</feature>
<dbReference type="AlphaFoldDB" id="A0A067F8E7"/>
<feature type="repeat" description="PPR" evidence="3">
    <location>
        <begin position="22"/>
        <end position="56"/>
    </location>
</feature>
<dbReference type="InterPro" id="IPR011990">
    <property type="entry name" value="TPR-like_helical_dom_sf"/>
</dbReference>
<dbReference type="STRING" id="2711.A0A067F8E7"/>
<evidence type="ECO:0000256" key="1">
    <source>
        <dbReference type="ARBA" id="ARBA00007626"/>
    </source>
</evidence>
<feature type="repeat" description="PPR" evidence="3">
    <location>
        <begin position="167"/>
        <end position="201"/>
    </location>
</feature>
<dbReference type="NCBIfam" id="TIGR00756">
    <property type="entry name" value="PPR"/>
    <property type="match status" value="5"/>
</dbReference>
<keyword evidence="2" id="KW-0677">Repeat</keyword>
<dbReference type="PROSITE" id="PS51375">
    <property type="entry name" value="PPR"/>
    <property type="match status" value="5"/>
</dbReference>
<evidence type="ECO:0000313" key="4">
    <source>
        <dbReference type="EMBL" id="KDO59727.1"/>
    </source>
</evidence>
<dbReference type="PANTHER" id="PTHR46128:SF285">
    <property type="entry name" value="PENTATRICOPEPTIDE REPEAT-CONTAINING PROTEIN"/>
    <property type="match status" value="1"/>
</dbReference>
<organism evidence="4 5">
    <name type="scientific">Citrus sinensis</name>
    <name type="common">Sweet orange</name>
    <name type="synonym">Citrus aurantium var. sinensis</name>
    <dbReference type="NCBI Taxonomy" id="2711"/>
    <lineage>
        <taxon>Eukaryota</taxon>
        <taxon>Viridiplantae</taxon>
        <taxon>Streptophyta</taxon>
        <taxon>Embryophyta</taxon>
        <taxon>Tracheophyta</taxon>
        <taxon>Spermatophyta</taxon>
        <taxon>Magnoliopsida</taxon>
        <taxon>eudicotyledons</taxon>
        <taxon>Gunneridae</taxon>
        <taxon>Pentapetalae</taxon>
        <taxon>rosids</taxon>
        <taxon>malvids</taxon>
        <taxon>Sapindales</taxon>
        <taxon>Rutaceae</taxon>
        <taxon>Aurantioideae</taxon>
        <taxon>Citrus</taxon>
    </lineage>
</organism>
<comment type="similarity">
    <text evidence="1">Belongs to the PPR family. P subfamily.</text>
</comment>